<protein>
    <recommendedName>
        <fullName evidence="5">CENP-V/GFA domain-containing protein</fullName>
    </recommendedName>
</protein>
<evidence type="ECO:0000256" key="1">
    <source>
        <dbReference type="ARBA" id="ARBA00005495"/>
    </source>
</evidence>
<evidence type="ECO:0000313" key="6">
    <source>
        <dbReference type="EMBL" id="VAX02533.1"/>
    </source>
</evidence>
<keyword evidence="2" id="KW-0479">Metal-binding</keyword>
<feature type="domain" description="CENP-V/GFA" evidence="5">
    <location>
        <begin position="4"/>
        <end position="131"/>
    </location>
</feature>
<dbReference type="AlphaFoldDB" id="A0A3B1ARP6"/>
<dbReference type="InterPro" id="IPR011057">
    <property type="entry name" value="Mss4-like_sf"/>
</dbReference>
<dbReference type="PANTHER" id="PTHR33337">
    <property type="entry name" value="GFA DOMAIN-CONTAINING PROTEIN"/>
    <property type="match status" value="1"/>
</dbReference>
<evidence type="ECO:0000256" key="4">
    <source>
        <dbReference type="ARBA" id="ARBA00023239"/>
    </source>
</evidence>
<keyword evidence="4" id="KW-0456">Lyase</keyword>
<dbReference type="PROSITE" id="PS51891">
    <property type="entry name" value="CENP_V_GFA"/>
    <property type="match status" value="1"/>
</dbReference>
<evidence type="ECO:0000256" key="2">
    <source>
        <dbReference type="ARBA" id="ARBA00022723"/>
    </source>
</evidence>
<proteinExistence type="inferred from homology"/>
<dbReference type="PANTHER" id="PTHR33337:SF40">
    <property type="entry name" value="CENP-V_GFA DOMAIN-CONTAINING PROTEIN-RELATED"/>
    <property type="match status" value="1"/>
</dbReference>
<comment type="similarity">
    <text evidence="1">Belongs to the Gfa family.</text>
</comment>
<dbReference type="Gene3D" id="3.90.1590.10">
    <property type="entry name" value="glutathione-dependent formaldehyde- activating enzyme (gfa)"/>
    <property type="match status" value="1"/>
</dbReference>
<dbReference type="Pfam" id="PF04828">
    <property type="entry name" value="GFA"/>
    <property type="match status" value="1"/>
</dbReference>
<organism evidence="6">
    <name type="scientific">hydrothermal vent metagenome</name>
    <dbReference type="NCBI Taxonomy" id="652676"/>
    <lineage>
        <taxon>unclassified sequences</taxon>
        <taxon>metagenomes</taxon>
        <taxon>ecological metagenomes</taxon>
    </lineage>
</organism>
<accession>A0A3B1ARP6</accession>
<evidence type="ECO:0000256" key="3">
    <source>
        <dbReference type="ARBA" id="ARBA00022833"/>
    </source>
</evidence>
<reference evidence="6" key="1">
    <citation type="submission" date="2018-06" db="EMBL/GenBank/DDBJ databases">
        <authorList>
            <person name="Zhirakovskaya E."/>
        </authorList>
    </citation>
    <scope>NUCLEOTIDE SEQUENCE</scope>
</reference>
<keyword evidence="3" id="KW-0862">Zinc</keyword>
<dbReference type="EMBL" id="UOFV01000321">
    <property type="protein sequence ID" value="VAX02533.1"/>
    <property type="molecule type" value="Genomic_DNA"/>
</dbReference>
<dbReference type="SUPFAM" id="SSF51316">
    <property type="entry name" value="Mss4-like"/>
    <property type="match status" value="1"/>
</dbReference>
<sequence length="139" mass="15330">MKKYKGKCSCGNVEYCFEGEPINSAFCYCKECQTHTGSDKWFGLWVPVDKFKFTKGTPSNFTRLGDSGKDMNHQFCGDCGATLCVEVTVGNFYSVAASTLDNNDEFSPQMAIYTSSAPKWAVFPADVPKYEILPPGLGE</sequence>
<name>A0A3B1ARP6_9ZZZZ</name>
<dbReference type="GO" id="GO:0046872">
    <property type="term" value="F:metal ion binding"/>
    <property type="evidence" value="ECO:0007669"/>
    <property type="project" value="UniProtKB-KW"/>
</dbReference>
<evidence type="ECO:0000259" key="5">
    <source>
        <dbReference type="PROSITE" id="PS51891"/>
    </source>
</evidence>
<dbReference type="GO" id="GO:0016846">
    <property type="term" value="F:carbon-sulfur lyase activity"/>
    <property type="evidence" value="ECO:0007669"/>
    <property type="project" value="InterPro"/>
</dbReference>
<dbReference type="InterPro" id="IPR006913">
    <property type="entry name" value="CENP-V/GFA"/>
</dbReference>
<gene>
    <name evidence="6" type="ORF">MNBD_GAMMA19-500</name>
</gene>